<sequence>MSADQIHFVRTELDRCADMRDQKQRIKQLKKFKTCHYVPVYRGNHIYPDSDEEYYVSQVPLGSTDKQSFLGVLDDELWFGCGLTEKEANALEIQLGCRFESIRQYAMALKDDLAHIALYSRGLDLWQRQKRYCSSCGTKNHLESSGHKMVCENGHEQFPHIEPAIIVLISKGDQCLLGRKHTWPPNVYSTLAGFVEAGESIEDAVHREIYEESNVRIKNVTYFGSQPWPFPSSLMLAFNAEAVSDDIRLDDEMEDVRWFKKADLIKWAKDGSIILSPRFTVANNLISNFLGQRI</sequence>
<name>A0A4R6XTW9_9GAMM</name>
<dbReference type="CDD" id="cd03429">
    <property type="entry name" value="NUDIX_NADH_pyrophosphatase_Nudt13"/>
    <property type="match status" value="1"/>
</dbReference>
<dbReference type="GO" id="GO:0046872">
    <property type="term" value="F:metal ion binding"/>
    <property type="evidence" value="ECO:0007669"/>
    <property type="project" value="UniProtKB-KW"/>
</dbReference>
<evidence type="ECO:0000259" key="10">
    <source>
        <dbReference type="PROSITE" id="PS51462"/>
    </source>
</evidence>
<evidence type="ECO:0000313" key="12">
    <source>
        <dbReference type="Proteomes" id="UP000295724"/>
    </source>
</evidence>
<comment type="catalytic activity">
    <reaction evidence="9">
        <text>a 5'-end NAD(+)-phospho-ribonucleoside in mRNA + H2O = a 5'-end phospho-adenosine-phospho-ribonucleoside in mRNA + beta-nicotinamide D-ribonucleotide + 2 H(+)</text>
        <dbReference type="Rhea" id="RHEA:60876"/>
        <dbReference type="Rhea" id="RHEA-COMP:15698"/>
        <dbReference type="Rhea" id="RHEA-COMP:15719"/>
        <dbReference type="ChEBI" id="CHEBI:14649"/>
        <dbReference type="ChEBI" id="CHEBI:15377"/>
        <dbReference type="ChEBI" id="CHEBI:15378"/>
        <dbReference type="ChEBI" id="CHEBI:144029"/>
        <dbReference type="ChEBI" id="CHEBI:144051"/>
    </reaction>
    <physiologicalReaction direction="left-to-right" evidence="9">
        <dbReference type="Rhea" id="RHEA:60877"/>
    </physiologicalReaction>
</comment>
<dbReference type="Gene3D" id="3.90.79.10">
    <property type="entry name" value="Nucleoside Triphosphate Pyrophosphohydrolase"/>
    <property type="match status" value="1"/>
</dbReference>
<dbReference type="EC" id="3.6.1.22" evidence="4"/>
<keyword evidence="5" id="KW-0479">Metal-binding</keyword>
<evidence type="ECO:0000256" key="3">
    <source>
        <dbReference type="ARBA" id="ARBA00009595"/>
    </source>
</evidence>
<dbReference type="SUPFAM" id="SSF55811">
    <property type="entry name" value="Nudix"/>
    <property type="match status" value="1"/>
</dbReference>
<comment type="cofactor">
    <cofactor evidence="1">
        <name>Mg(2+)</name>
        <dbReference type="ChEBI" id="CHEBI:18420"/>
    </cofactor>
</comment>
<dbReference type="InterPro" id="IPR000086">
    <property type="entry name" value="NUDIX_hydrolase_dom"/>
</dbReference>
<dbReference type="AlphaFoldDB" id="A0A4R6XTW9"/>
<proteinExistence type="inferred from homology"/>
<feature type="domain" description="Nudix hydrolase" evidence="10">
    <location>
        <begin position="159"/>
        <end position="281"/>
    </location>
</feature>
<reference evidence="11 12" key="1">
    <citation type="submission" date="2019-03" db="EMBL/GenBank/DDBJ databases">
        <title>Genomic Encyclopedia of Type Strains, Phase IV (KMG-IV): sequencing the most valuable type-strain genomes for metagenomic binning, comparative biology and taxonomic classification.</title>
        <authorList>
            <person name="Goeker M."/>
        </authorList>
    </citation>
    <scope>NUCLEOTIDE SEQUENCE [LARGE SCALE GENOMIC DNA]</scope>
    <source>
        <strain evidence="11 12">DSM 25488</strain>
    </source>
</reference>
<dbReference type="PROSITE" id="PS51462">
    <property type="entry name" value="NUDIX"/>
    <property type="match status" value="1"/>
</dbReference>
<gene>
    <name evidence="11" type="ORF">C8D91_0286</name>
</gene>
<evidence type="ECO:0000256" key="1">
    <source>
        <dbReference type="ARBA" id="ARBA00001946"/>
    </source>
</evidence>
<evidence type="ECO:0000256" key="8">
    <source>
        <dbReference type="ARBA" id="ARBA00023027"/>
    </source>
</evidence>
<dbReference type="GO" id="GO:0006742">
    <property type="term" value="P:NADP+ catabolic process"/>
    <property type="evidence" value="ECO:0007669"/>
    <property type="project" value="TreeGrafter"/>
</dbReference>
<dbReference type="OrthoDB" id="9791656at2"/>
<dbReference type="EMBL" id="SNZB01000001">
    <property type="protein sequence ID" value="TDR23425.1"/>
    <property type="molecule type" value="Genomic_DNA"/>
</dbReference>
<dbReference type="PANTHER" id="PTHR42904:SF6">
    <property type="entry name" value="NAD-CAPPED RNA HYDROLASE NUDT12"/>
    <property type="match status" value="1"/>
</dbReference>
<evidence type="ECO:0000256" key="4">
    <source>
        <dbReference type="ARBA" id="ARBA00012381"/>
    </source>
</evidence>
<comment type="similarity">
    <text evidence="3">Belongs to the Nudix hydrolase family. NudC subfamily.</text>
</comment>
<dbReference type="RefSeq" id="WP_099017930.1">
    <property type="nucleotide sequence ID" value="NZ_NIHB01000001.1"/>
</dbReference>
<evidence type="ECO:0000256" key="6">
    <source>
        <dbReference type="ARBA" id="ARBA00022801"/>
    </source>
</evidence>
<organism evidence="11 12">
    <name type="scientific">Marinicella litoralis</name>
    <dbReference type="NCBI Taxonomy" id="644220"/>
    <lineage>
        <taxon>Bacteria</taxon>
        <taxon>Pseudomonadati</taxon>
        <taxon>Pseudomonadota</taxon>
        <taxon>Gammaproteobacteria</taxon>
        <taxon>Lysobacterales</taxon>
        <taxon>Marinicellaceae</taxon>
        <taxon>Marinicella</taxon>
    </lineage>
</organism>
<accession>A0A4R6XTW9</accession>
<keyword evidence="8" id="KW-0520">NAD</keyword>
<dbReference type="PANTHER" id="PTHR42904">
    <property type="entry name" value="NUDIX HYDROLASE, NUDC SUBFAMILY"/>
    <property type="match status" value="1"/>
</dbReference>
<evidence type="ECO:0000313" key="11">
    <source>
        <dbReference type="EMBL" id="TDR23425.1"/>
    </source>
</evidence>
<evidence type="ECO:0000256" key="9">
    <source>
        <dbReference type="ARBA" id="ARBA00023679"/>
    </source>
</evidence>
<dbReference type="GO" id="GO:0019677">
    <property type="term" value="P:NAD+ catabolic process"/>
    <property type="evidence" value="ECO:0007669"/>
    <property type="project" value="TreeGrafter"/>
</dbReference>
<keyword evidence="6" id="KW-0378">Hydrolase</keyword>
<dbReference type="PROSITE" id="PS00893">
    <property type="entry name" value="NUDIX_BOX"/>
    <property type="match status" value="1"/>
</dbReference>
<keyword evidence="7" id="KW-0460">Magnesium</keyword>
<comment type="caution">
    <text evidence="11">The sequence shown here is derived from an EMBL/GenBank/DDBJ whole genome shotgun (WGS) entry which is preliminary data.</text>
</comment>
<evidence type="ECO:0000256" key="7">
    <source>
        <dbReference type="ARBA" id="ARBA00022842"/>
    </source>
</evidence>
<keyword evidence="12" id="KW-1185">Reference proteome</keyword>
<dbReference type="Gene3D" id="3.90.79.20">
    <property type="match status" value="1"/>
</dbReference>
<dbReference type="InterPro" id="IPR020084">
    <property type="entry name" value="NUDIX_hydrolase_CS"/>
</dbReference>
<protein>
    <recommendedName>
        <fullName evidence="4">NAD(+) diphosphatase</fullName>
        <ecNumber evidence="4">3.6.1.22</ecNumber>
    </recommendedName>
</protein>
<comment type="cofactor">
    <cofactor evidence="2">
        <name>Zn(2+)</name>
        <dbReference type="ChEBI" id="CHEBI:29105"/>
    </cofactor>
</comment>
<dbReference type="NCBIfam" id="NF001299">
    <property type="entry name" value="PRK00241.1"/>
    <property type="match status" value="1"/>
</dbReference>
<evidence type="ECO:0000256" key="2">
    <source>
        <dbReference type="ARBA" id="ARBA00001947"/>
    </source>
</evidence>
<dbReference type="InterPro" id="IPR015797">
    <property type="entry name" value="NUDIX_hydrolase-like_dom_sf"/>
</dbReference>
<dbReference type="Pfam" id="PF00293">
    <property type="entry name" value="NUDIX"/>
    <property type="match status" value="1"/>
</dbReference>
<dbReference type="GO" id="GO:0035529">
    <property type="term" value="F:NADH pyrophosphatase activity"/>
    <property type="evidence" value="ECO:0007669"/>
    <property type="project" value="TreeGrafter"/>
</dbReference>
<dbReference type="GO" id="GO:0005829">
    <property type="term" value="C:cytosol"/>
    <property type="evidence" value="ECO:0007669"/>
    <property type="project" value="TreeGrafter"/>
</dbReference>
<dbReference type="Proteomes" id="UP000295724">
    <property type="component" value="Unassembled WGS sequence"/>
</dbReference>
<dbReference type="InterPro" id="IPR049734">
    <property type="entry name" value="NudC-like_C"/>
</dbReference>
<dbReference type="InterPro" id="IPR050241">
    <property type="entry name" value="NAD-cap_RNA_hydrolase_NudC"/>
</dbReference>
<evidence type="ECO:0000256" key="5">
    <source>
        <dbReference type="ARBA" id="ARBA00022723"/>
    </source>
</evidence>